<feature type="non-terminal residue" evidence="1">
    <location>
        <position position="1"/>
    </location>
</feature>
<name>A0A381ZGZ9_9ZZZZ</name>
<reference evidence="1" key="1">
    <citation type="submission" date="2018-05" db="EMBL/GenBank/DDBJ databases">
        <authorList>
            <person name="Lanie J.A."/>
            <person name="Ng W.-L."/>
            <person name="Kazmierczak K.M."/>
            <person name="Andrzejewski T.M."/>
            <person name="Davidsen T.M."/>
            <person name="Wayne K.J."/>
            <person name="Tettelin H."/>
            <person name="Glass J.I."/>
            <person name="Rusch D."/>
            <person name="Podicherti R."/>
            <person name="Tsui H.-C.T."/>
            <person name="Winkler M.E."/>
        </authorList>
    </citation>
    <scope>NUCLEOTIDE SEQUENCE</scope>
</reference>
<gene>
    <name evidence="1" type="ORF">METZ01_LOCUS140966</name>
</gene>
<organism evidence="1">
    <name type="scientific">marine metagenome</name>
    <dbReference type="NCBI Taxonomy" id="408172"/>
    <lineage>
        <taxon>unclassified sequences</taxon>
        <taxon>metagenomes</taxon>
        <taxon>ecological metagenomes</taxon>
    </lineage>
</organism>
<protein>
    <submittedName>
        <fullName evidence="1">Uncharacterized protein</fullName>
    </submittedName>
</protein>
<accession>A0A381ZGZ9</accession>
<dbReference type="AlphaFoldDB" id="A0A381ZGZ9"/>
<proteinExistence type="predicted"/>
<sequence length="74" mass="8463">VPHRIQQHKFDRAMFGTNQLNLLQKVLTPISDIIILGFPMKHLDDIHEAVEHTLDVGDIARRTASGRGFEIQFD</sequence>
<evidence type="ECO:0000313" key="1">
    <source>
        <dbReference type="EMBL" id="SVA88112.1"/>
    </source>
</evidence>
<dbReference type="EMBL" id="UINC01021155">
    <property type="protein sequence ID" value="SVA88112.1"/>
    <property type="molecule type" value="Genomic_DNA"/>
</dbReference>